<comment type="similarity">
    <text evidence="1">Belongs to the ice-binding protein family.</text>
</comment>
<feature type="domain" description="SbsA Ig-like" evidence="4">
    <location>
        <begin position="34"/>
        <end position="131"/>
    </location>
</feature>
<feature type="chain" id="PRO_5044221273" evidence="3">
    <location>
        <begin position="23"/>
        <end position="699"/>
    </location>
</feature>
<evidence type="ECO:0000256" key="2">
    <source>
        <dbReference type="ARBA" id="ARBA00022729"/>
    </source>
</evidence>
<name>A0AB39W9E7_9FLAO</name>
<evidence type="ECO:0000256" key="3">
    <source>
        <dbReference type="SAM" id="SignalP"/>
    </source>
</evidence>
<reference evidence="5" key="1">
    <citation type="submission" date="2024-07" db="EMBL/GenBank/DDBJ databases">
        <authorList>
            <person name="Biller S.J."/>
        </authorList>
    </citation>
    <scope>NUCLEOTIDE SEQUENCE</scope>
    <source>
        <strain evidence="5">WC2416</strain>
    </source>
</reference>
<dbReference type="RefSeq" id="WP_369769279.1">
    <property type="nucleotide sequence ID" value="NZ_CP165626.1"/>
</dbReference>
<dbReference type="InterPro" id="IPR014755">
    <property type="entry name" value="Cu-Rt/internalin_Ig-like"/>
</dbReference>
<feature type="domain" description="SbsA Ig-like" evidence="4">
    <location>
        <begin position="344"/>
        <end position="443"/>
    </location>
</feature>
<dbReference type="Pfam" id="PF13205">
    <property type="entry name" value="Big_5"/>
    <property type="match status" value="4"/>
</dbReference>
<evidence type="ECO:0000259" key="4">
    <source>
        <dbReference type="Pfam" id="PF13205"/>
    </source>
</evidence>
<dbReference type="PROSITE" id="PS51257">
    <property type="entry name" value="PROKAR_LIPOPROTEIN"/>
    <property type="match status" value="1"/>
</dbReference>
<dbReference type="InterPro" id="IPR032812">
    <property type="entry name" value="SbsA_Ig"/>
</dbReference>
<proteinExistence type="inferred from homology"/>
<evidence type="ECO:0000256" key="1">
    <source>
        <dbReference type="ARBA" id="ARBA00005445"/>
    </source>
</evidence>
<sequence>MKTRKLLLTVAVLFIALFYGCANDDFQEVDGVCPLVTSTSPINGAINVPLDQIITVSFNEEMNPETINQSSFTLNGTSQVAGAVTYSGTTATFTPSALLTPNTTYSARITRTVKDLTGNALQTETIWTFSTGLTVTPMVSSTDPENNTNNVVLNKLVSVTFNMPMKASTINTTTYTLKQGTTAVSGTVSYSGNTALFTPTGPLAPNTVYTATVSKAATNLDNTALISDYVWKFTTGALVAPTVTATDPINNSTGVNLNKTITADFSMIMDPLTINGTNFTLKQGTTSIAGTVTYSGTRASFNPTNDLVEGEIYTATITIAAKSATGIPLANDYVWKFTTGALVAPTVTATNPINNSTGISLNQTVTADFSMTMDPLTINGTTFTLKQGTTTIAGTVTYSGTTASFNPTNDLLEGKIYTATITTGAKNVAGVPLANDYVWNFTTLVANTPAPTAKLFFGVFGGNAGITNQGLLTRINNGGIGTTAASTLVTGFTDIAASPFEVYTVTPLNNGLVAGGIYTAAPAPGNATKAQIALEGLNAARDLYNSISPASKPGGSDQGSGELGALSLAPGVYKSASGTYKITNGDLELDAQGDANAVWYFQAASSLTVGSPSASRSVKFKNGVGSPSNVYWYVGSTAVINYGGGGVMVGNIIANSGVTLSSPGNSTTPVGQETVLNGRAISLVSSVTMVNTIINIPNN</sequence>
<feature type="signal peptide" evidence="3">
    <location>
        <begin position="1"/>
        <end position="22"/>
    </location>
</feature>
<gene>
    <name evidence="5" type="ORF">AB3G39_08795</name>
</gene>
<feature type="domain" description="SbsA Ig-like" evidence="4">
    <location>
        <begin position="135"/>
        <end position="235"/>
    </location>
</feature>
<keyword evidence="2 3" id="KW-0732">Signal</keyword>
<dbReference type="Pfam" id="PF11999">
    <property type="entry name" value="Ice_binding"/>
    <property type="match status" value="1"/>
</dbReference>
<protein>
    <submittedName>
        <fullName evidence="5">Ig-like domain-containing protein</fullName>
    </submittedName>
</protein>
<evidence type="ECO:0000313" key="5">
    <source>
        <dbReference type="EMBL" id="XDU97274.1"/>
    </source>
</evidence>
<accession>A0AB39W9E7</accession>
<dbReference type="AlphaFoldDB" id="A0AB39W9E7"/>
<dbReference type="EMBL" id="CP165626">
    <property type="protein sequence ID" value="XDU97274.1"/>
    <property type="molecule type" value="Genomic_DNA"/>
</dbReference>
<organism evidence="5">
    <name type="scientific">Flavobacterium sp. WC2416</name>
    <dbReference type="NCBI Taxonomy" id="3234141"/>
    <lineage>
        <taxon>Bacteria</taxon>
        <taxon>Pseudomonadati</taxon>
        <taxon>Bacteroidota</taxon>
        <taxon>Flavobacteriia</taxon>
        <taxon>Flavobacteriales</taxon>
        <taxon>Flavobacteriaceae</taxon>
        <taxon>Flavobacterium</taxon>
    </lineage>
</organism>
<dbReference type="Gene3D" id="2.60.40.1220">
    <property type="match status" value="4"/>
</dbReference>
<feature type="domain" description="SbsA Ig-like" evidence="4">
    <location>
        <begin position="240"/>
        <end position="339"/>
    </location>
</feature>
<dbReference type="InterPro" id="IPR021884">
    <property type="entry name" value="Ice-bd_prot"/>
</dbReference>